<gene>
    <name evidence="1" type="ORF">AVEN_112340_1</name>
    <name evidence="2" type="ORF">AVEN_176857_1</name>
</gene>
<dbReference type="EMBL" id="BGPR01044112">
    <property type="protein sequence ID" value="GBO20806.1"/>
    <property type="molecule type" value="Genomic_DNA"/>
</dbReference>
<evidence type="ECO:0000313" key="2">
    <source>
        <dbReference type="EMBL" id="GBO20808.1"/>
    </source>
</evidence>
<dbReference type="Proteomes" id="UP000499080">
    <property type="component" value="Unassembled WGS sequence"/>
</dbReference>
<keyword evidence="3" id="KW-1185">Reference proteome</keyword>
<proteinExistence type="predicted"/>
<name>A0A4Y2V8B5_ARAVE</name>
<organism evidence="2 3">
    <name type="scientific">Araneus ventricosus</name>
    <name type="common">Orbweaver spider</name>
    <name type="synonym">Epeira ventricosa</name>
    <dbReference type="NCBI Taxonomy" id="182803"/>
    <lineage>
        <taxon>Eukaryota</taxon>
        <taxon>Metazoa</taxon>
        <taxon>Ecdysozoa</taxon>
        <taxon>Arthropoda</taxon>
        <taxon>Chelicerata</taxon>
        <taxon>Arachnida</taxon>
        <taxon>Araneae</taxon>
        <taxon>Araneomorphae</taxon>
        <taxon>Entelegynae</taxon>
        <taxon>Araneoidea</taxon>
        <taxon>Araneidae</taxon>
        <taxon>Araneus</taxon>
    </lineage>
</organism>
<dbReference type="EMBL" id="BGPR01044113">
    <property type="protein sequence ID" value="GBO20808.1"/>
    <property type="molecule type" value="Genomic_DNA"/>
</dbReference>
<protein>
    <submittedName>
        <fullName evidence="2">Uncharacterized protein</fullName>
    </submittedName>
</protein>
<sequence>MTRTTPELPSPFFRTIPTGGYLAPTDLTCTRPSYTAVLRWNRDSNLEPSGPEVEILPPGTCTGDCACGIYKMTNFFCTCRK</sequence>
<evidence type="ECO:0000313" key="3">
    <source>
        <dbReference type="Proteomes" id="UP000499080"/>
    </source>
</evidence>
<accession>A0A4Y2V8B5</accession>
<evidence type="ECO:0000313" key="1">
    <source>
        <dbReference type="EMBL" id="GBO20806.1"/>
    </source>
</evidence>
<reference evidence="2 3" key="1">
    <citation type="journal article" date="2019" name="Sci. Rep.">
        <title>Orb-weaving spider Araneus ventricosus genome elucidates the spidroin gene catalogue.</title>
        <authorList>
            <person name="Kono N."/>
            <person name="Nakamura H."/>
            <person name="Ohtoshi R."/>
            <person name="Moran D.A.P."/>
            <person name="Shinohara A."/>
            <person name="Yoshida Y."/>
            <person name="Fujiwara M."/>
            <person name="Mori M."/>
            <person name="Tomita M."/>
            <person name="Arakawa K."/>
        </authorList>
    </citation>
    <scope>NUCLEOTIDE SEQUENCE [LARGE SCALE GENOMIC DNA]</scope>
</reference>
<comment type="caution">
    <text evidence="2">The sequence shown here is derived from an EMBL/GenBank/DDBJ whole genome shotgun (WGS) entry which is preliminary data.</text>
</comment>
<dbReference type="AlphaFoldDB" id="A0A4Y2V8B5"/>